<dbReference type="PRINTS" id="PR00412">
    <property type="entry name" value="EPOXHYDRLASE"/>
</dbReference>
<proteinExistence type="inferred from homology"/>
<evidence type="ECO:0000259" key="4">
    <source>
        <dbReference type="Pfam" id="PF06441"/>
    </source>
</evidence>
<dbReference type="EMBL" id="CAVMBE010000001">
    <property type="protein sequence ID" value="CAK3766199.1"/>
    <property type="molecule type" value="Genomic_DNA"/>
</dbReference>
<dbReference type="PANTHER" id="PTHR21661">
    <property type="entry name" value="EPOXIDE HYDROLASE 1-RELATED"/>
    <property type="match status" value="1"/>
</dbReference>
<evidence type="ECO:0000313" key="5">
    <source>
        <dbReference type="EMBL" id="CAK3766199.1"/>
    </source>
</evidence>
<dbReference type="InterPro" id="IPR029058">
    <property type="entry name" value="AB_hydrolase_fold"/>
</dbReference>
<feature type="active site" description="Nucleophile" evidence="3">
    <location>
        <position position="205"/>
    </location>
</feature>
<dbReference type="InterPro" id="IPR000639">
    <property type="entry name" value="Epox_hydrolase-like"/>
</dbReference>
<dbReference type="AlphaFoldDB" id="A0AAI8W1N1"/>
<dbReference type="Pfam" id="PF06441">
    <property type="entry name" value="EHN"/>
    <property type="match status" value="1"/>
</dbReference>
<comment type="caution">
    <text evidence="5">The sequence shown here is derived from an EMBL/GenBank/DDBJ whole genome shotgun (WGS) entry which is preliminary data.</text>
</comment>
<reference evidence="5" key="1">
    <citation type="submission" date="2023-11" db="EMBL/GenBank/DDBJ databases">
        <authorList>
            <person name="Alioto T."/>
            <person name="Alioto T."/>
            <person name="Gomez Garrido J."/>
        </authorList>
    </citation>
    <scope>NUCLEOTIDE SEQUENCE</scope>
</reference>
<feature type="active site" description="Proton acceptor" evidence="3">
    <location>
        <position position="386"/>
    </location>
</feature>
<keyword evidence="2 5" id="KW-0378">Hydrolase</keyword>
<dbReference type="Gene3D" id="3.40.50.1820">
    <property type="entry name" value="alpha/beta hydrolase"/>
    <property type="match status" value="1"/>
</dbReference>
<sequence length="412" mass="46455">MIPTSTNTFSQIPSKATLKPKPFTAHVSDGELQDFRQLLKLSRIGPKTFENQTTNVKDYRHFGISRQWLADAKLHWESKYDWRRTEAKINSFPNFTVPIEEDGFVFNVHFVGLFSKKEGAAPLLLLHGWPGSFLEFLGTLELLREKYTPSTLPFSVIVPSLPGYGYSGGPRLDKNFDTQGLARVMDKLMIGLGFGESGYIAQGGDIGSFVSRILAVTSPACRTCHIHLCIGKAPQNSQKQAESLSREEQGGLQRMEDFATLGNAYAREHGTRPATIGLVLSSSPIALLGWVGEKFLQWSDADPPLDDILDSVTLYWFTDSFPRAIYPYRQFFGGAQPTFFHPEPEWYIQKPMGYSWHPHELSPVPRDWVAETGNLVWYRGHKEGGHFAAMEKPALFVKDMEDFVGEVWEKVK</sequence>
<accession>A0AAI8W1N1</accession>
<organism evidence="5 6">
    <name type="scientific">Lecanosticta acicola</name>
    <dbReference type="NCBI Taxonomy" id="111012"/>
    <lineage>
        <taxon>Eukaryota</taxon>
        <taxon>Fungi</taxon>
        <taxon>Dikarya</taxon>
        <taxon>Ascomycota</taxon>
        <taxon>Pezizomycotina</taxon>
        <taxon>Dothideomycetes</taxon>
        <taxon>Dothideomycetidae</taxon>
        <taxon>Mycosphaerellales</taxon>
        <taxon>Mycosphaerellaceae</taxon>
        <taxon>Lecanosticta</taxon>
    </lineage>
</organism>
<protein>
    <submittedName>
        <fullName evidence="5">Epoxide hydrolase</fullName>
    </submittedName>
</protein>
<evidence type="ECO:0000256" key="3">
    <source>
        <dbReference type="PIRSR" id="PIRSR001112-1"/>
    </source>
</evidence>
<dbReference type="SUPFAM" id="SSF53474">
    <property type="entry name" value="alpha/beta-Hydrolases"/>
    <property type="match status" value="1"/>
</dbReference>
<feature type="domain" description="Epoxide hydrolase N-terminal" evidence="4">
    <location>
        <begin position="20"/>
        <end position="136"/>
    </location>
</feature>
<dbReference type="GO" id="GO:0004301">
    <property type="term" value="F:epoxide hydrolase activity"/>
    <property type="evidence" value="ECO:0007669"/>
    <property type="project" value="TreeGrafter"/>
</dbReference>
<feature type="active site" description="Proton donor" evidence="3">
    <location>
        <position position="328"/>
    </location>
</feature>
<name>A0AAI8W1N1_9PEZI</name>
<dbReference type="GO" id="GO:0097176">
    <property type="term" value="P:epoxide metabolic process"/>
    <property type="evidence" value="ECO:0007669"/>
    <property type="project" value="TreeGrafter"/>
</dbReference>
<dbReference type="PANTHER" id="PTHR21661:SF39">
    <property type="entry name" value="HYDROLASE, PUTATIVE (AFU_ORTHOLOGUE AFUA_3G08960)-RELATED"/>
    <property type="match status" value="1"/>
</dbReference>
<evidence type="ECO:0000256" key="1">
    <source>
        <dbReference type="ARBA" id="ARBA00010088"/>
    </source>
</evidence>
<dbReference type="PIRSF" id="PIRSF001112">
    <property type="entry name" value="Epoxide_hydrolase"/>
    <property type="match status" value="1"/>
</dbReference>
<evidence type="ECO:0000256" key="2">
    <source>
        <dbReference type="ARBA" id="ARBA00022801"/>
    </source>
</evidence>
<dbReference type="InterPro" id="IPR010497">
    <property type="entry name" value="Epoxide_hydro_N"/>
</dbReference>
<dbReference type="InterPro" id="IPR016292">
    <property type="entry name" value="Epoxide_hydrolase"/>
</dbReference>
<comment type="similarity">
    <text evidence="1">Belongs to the peptidase S33 family.</text>
</comment>
<dbReference type="Proteomes" id="UP001296104">
    <property type="component" value="Unassembled WGS sequence"/>
</dbReference>
<evidence type="ECO:0000313" key="6">
    <source>
        <dbReference type="Proteomes" id="UP001296104"/>
    </source>
</evidence>
<gene>
    <name evidence="5" type="ORF">LECACI_7A000366</name>
</gene>
<keyword evidence="6" id="KW-1185">Reference proteome</keyword>